<dbReference type="InterPro" id="IPR000725">
    <property type="entry name" value="Olfact_rcpt"/>
</dbReference>
<evidence type="ECO:0000256" key="2">
    <source>
        <dbReference type="ARBA" id="ARBA00022606"/>
    </source>
</evidence>
<dbReference type="InterPro" id="IPR017452">
    <property type="entry name" value="GPCR_Rhodpsn_7TM"/>
</dbReference>
<evidence type="ECO:0000259" key="9">
    <source>
        <dbReference type="PROSITE" id="PS50262"/>
    </source>
</evidence>
<keyword evidence="6 8" id="KW-0472">Membrane</keyword>
<dbReference type="Pfam" id="PF13853">
    <property type="entry name" value="7tm_4"/>
    <property type="match status" value="1"/>
</dbReference>
<dbReference type="SUPFAM" id="SSF81321">
    <property type="entry name" value="Family A G protein-coupled receptor-like"/>
    <property type="match status" value="1"/>
</dbReference>
<sequence length="223" mass="25503">MIILMENFLIIYRIWVERSLPMHSCICLLFVMDISCTTAIVPNMVMGLVFWHDHISLGSHLFQMFLVHTAGMFKSIVLMIMAPDRYLVICRPLNSDIRNMHLLFNLFLIGLFDSSLFSSTIKMIASQVQFCRPNIIWNSACENMVLLNLDCGDISKIQVLGLMVRVLVTAMGISLLLVSYPYIFNSTMKIIIGKARHKNRYTCSTHLIVVMLNWSCGLLFSIL</sequence>
<dbReference type="InterPro" id="IPR050402">
    <property type="entry name" value="OR51/52/56-like"/>
</dbReference>
<dbReference type="AlphaFoldDB" id="A0A1B8Y4M2"/>
<name>A0A1B8Y4M2_XENTR</name>
<evidence type="ECO:0000256" key="1">
    <source>
        <dbReference type="ARBA" id="ARBA00004141"/>
    </source>
</evidence>
<evidence type="ECO:0000256" key="6">
    <source>
        <dbReference type="ARBA" id="ARBA00023136"/>
    </source>
</evidence>
<dbReference type="PROSITE" id="PS50262">
    <property type="entry name" value="G_PROTEIN_RECEP_F1_2"/>
    <property type="match status" value="1"/>
</dbReference>
<feature type="transmembrane region" description="Helical" evidence="8">
    <location>
        <begin position="61"/>
        <end position="81"/>
    </location>
</feature>
<keyword evidence="7" id="KW-0807">Transducer</keyword>
<evidence type="ECO:0000256" key="4">
    <source>
        <dbReference type="ARBA" id="ARBA00022725"/>
    </source>
</evidence>
<proteinExistence type="predicted"/>
<dbReference type="GO" id="GO:0007186">
    <property type="term" value="P:G protein-coupled receptor signaling pathway"/>
    <property type="evidence" value="ECO:0007669"/>
    <property type="project" value="InterPro"/>
</dbReference>
<dbReference type="GO" id="GO:0004984">
    <property type="term" value="F:olfactory receptor activity"/>
    <property type="evidence" value="ECO:0007669"/>
    <property type="project" value="InterPro"/>
</dbReference>
<dbReference type="PANTHER" id="PTHR26450">
    <property type="entry name" value="OLFACTORY RECEPTOR 56B1-RELATED"/>
    <property type="match status" value="1"/>
</dbReference>
<dbReference type="GO" id="GO:0016020">
    <property type="term" value="C:membrane"/>
    <property type="evidence" value="ECO:0007669"/>
    <property type="project" value="UniProtKB-SubCell"/>
</dbReference>
<feature type="domain" description="G-protein coupled receptors family 1 profile" evidence="9">
    <location>
        <begin position="1"/>
        <end position="223"/>
    </location>
</feature>
<dbReference type="EMBL" id="KV460452">
    <property type="protein sequence ID" value="OCA17889.1"/>
    <property type="molecule type" value="Genomic_DNA"/>
</dbReference>
<keyword evidence="3 8" id="KW-0812">Transmembrane</keyword>
<feature type="transmembrane region" description="Helical" evidence="8">
    <location>
        <begin position="102"/>
        <end position="125"/>
    </location>
</feature>
<feature type="transmembrane region" description="Helical" evidence="8">
    <location>
        <begin position="204"/>
        <end position="222"/>
    </location>
</feature>
<reference evidence="10" key="2">
    <citation type="journal article" date="2010" name="Science">
        <title>The genome of the Western clawed frog Xenopus tropicalis.</title>
        <authorList>
            <person name="Hellsten U."/>
            <person name="Harland R.M."/>
            <person name="Gilchrist M.J."/>
            <person name="Hendrix D."/>
            <person name="Jurka J."/>
            <person name="Kapitonov V."/>
            <person name="Ovcharenko I."/>
            <person name="Putnam N.H."/>
            <person name="Shu S."/>
            <person name="Taher L."/>
            <person name="Blitz I.L."/>
            <person name="Blumberg B."/>
            <person name="Dichmann D.S."/>
            <person name="Dubchak I."/>
            <person name="Amaya E."/>
            <person name="Detter J.C."/>
            <person name="Fletcher R."/>
            <person name="Gerhard D.S."/>
            <person name="Goodstein D."/>
            <person name="Graves T."/>
            <person name="Grigoriev I.V."/>
            <person name="Grimwood J."/>
            <person name="Kawashima T."/>
            <person name="Lindquist E."/>
            <person name="Lucas S.M."/>
            <person name="Mead P.E."/>
            <person name="Mitros T."/>
            <person name="Ogino H."/>
            <person name="Ohta Y."/>
            <person name="Poliakov A.V."/>
            <person name="Pollet N."/>
            <person name="Robert J."/>
            <person name="Salamov A."/>
            <person name="Sater A.K."/>
            <person name="Schmutz J."/>
            <person name="Terry A."/>
            <person name="Vize P.D."/>
            <person name="Warren W.C."/>
            <person name="Wells D."/>
            <person name="Wills A."/>
            <person name="Wilson R.K."/>
            <person name="Zimmerman L.B."/>
            <person name="Zorn A.M."/>
            <person name="Grainger R."/>
            <person name="Grammer T."/>
            <person name="Khokha M.K."/>
            <person name="Richardson P.M."/>
            <person name="Rokhsar D.S."/>
        </authorList>
    </citation>
    <scope>NUCLEOTIDE SEQUENCE [LARGE SCALE GENOMIC DNA]</scope>
    <source>
        <strain evidence="10">Nigerian</strain>
    </source>
</reference>
<protein>
    <recommendedName>
        <fullName evidence="9">G-protein coupled receptors family 1 profile domain-containing protein</fullName>
    </recommendedName>
</protein>
<evidence type="ECO:0000256" key="7">
    <source>
        <dbReference type="ARBA" id="ARBA00023224"/>
    </source>
</evidence>
<accession>A0A1B8Y4M2</accession>
<gene>
    <name evidence="10" type="ORF">XENTR_v90026417mg</name>
</gene>
<dbReference type="PANTHER" id="PTHR26450:SF440">
    <property type="entry name" value="OLFACTORY RECEPTOR"/>
    <property type="match status" value="1"/>
</dbReference>
<keyword evidence="2" id="KW-0716">Sensory transduction</keyword>
<feature type="transmembrane region" description="Helical" evidence="8">
    <location>
        <begin position="162"/>
        <end position="183"/>
    </location>
</feature>
<evidence type="ECO:0000256" key="3">
    <source>
        <dbReference type="ARBA" id="ARBA00022692"/>
    </source>
</evidence>
<evidence type="ECO:0000256" key="8">
    <source>
        <dbReference type="SAM" id="Phobius"/>
    </source>
</evidence>
<dbReference type="Gene3D" id="1.20.1070.10">
    <property type="entry name" value="Rhodopsin 7-helix transmembrane proteins"/>
    <property type="match status" value="1"/>
</dbReference>
<reference evidence="10" key="1">
    <citation type="submission" date="2009-11" db="EMBL/GenBank/DDBJ databases">
        <authorList>
            <consortium name="US DOE Joint Genome Institute (JGI-PGF)"/>
            <person name="Ottilar R."/>
            <person name="Schmutz J."/>
            <person name="Salamov A."/>
            <person name="Cheng J.F."/>
            <person name="Lucas S."/>
            <person name="Pitluck S."/>
            <person name="Gundlach H."/>
            <person name="Guo Y."/>
            <person name="Haberer G."/>
            <person name="Nasrallah J."/>
            <person name="Mayer K.F.X."/>
            <person name="van de Peer Y."/>
            <person name="Weigel D."/>
            <person name="Grigoriev I.V."/>
        </authorList>
    </citation>
    <scope>NUCLEOTIDE SEQUENCE</scope>
    <source>
        <strain evidence="10">Nigerian</strain>
    </source>
</reference>
<evidence type="ECO:0000313" key="10">
    <source>
        <dbReference type="EMBL" id="OCA17889.1"/>
    </source>
</evidence>
<keyword evidence="5 8" id="KW-1133">Transmembrane helix</keyword>
<reference evidence="10" key="3">
    <citation type="submission" date="2016-05" db="EMBL/GenBank/DDBJ databases">
        <title>WGS assembly of Xenopus tropicalis.</title>
        <authorList>
            <person name="Sessions A."/>
            <person name="Jenkins J."/>
            <person name="Mitros T."/>
            <person name="Lyons J.T."/>
            <person name="Dichmann D.S."/>
            <person name="Robert J."/>
            <person name="Harland R.M."/>
            <person name="Rokhsar D.S."/>
        </authorList>
    </citation>
    <scope>NUCLEOTIDE SEQUENCE</scope>
    <source>
        <strain evidence="10">Nigerian</strain>
    </source>
</reference>
<organism evidence="10">
    <name type="scientific">Xenopus tropicalis</name>
    <name type="common">Western clawed frog</name>
    <name type="synonym">Silurana tropicalis</name>
    <dbReference type="NCBI Taxonomy" id="8364"/>
    <lineage>
        <taxon>Eukaryota</taxon>
        <taxon>Metazoa</taxon>
        <taxon>Chordata</taxon>
        <taxon>Craniata</taxon>
        <taxon>Vertebrata</taxon>
        <taxon>Euteleostomi</taxon>
        <taxon>Amphibia</taxon>
        <taxon>Batrachia</taxon>
        <taxon>Anura</taxon>
        <taxon>Pipoidea</taxon>
        <taxon>Pipidae</taxon>
        <taxon>Xenopodinae</taxon>
        <taxon>Xenopus</taxon>
        <taxon>Silurana</taxon>
    </lineage>
</organism>
<feature type="transmembrane region" description="Helical" evidence="8">
    <location>
        <begin position="20"/>
        <end position="41"/>
    </location>
</feature>
<comment type="subcellular location">
    <subcellularLocation>
        <location evidence="1">Membrane</location>
        <topology evidence="1">Multi-pass membrane protein</topology>
    </subcellularLocation>
</comment>
<keyword evidence="4" id="KW-0552">Olfaction</keyword>
<evidence type="ECO:0000256" key="5">
    <source>
        <dbReference type="ARBA" id="ARBA00022989"/>
    </source>
</evidence>